<dbReference type="SUPFAM" id="SSF69118">
    <property type="entry name" value="AhpD-like"/>
    <property type="match status" value="1"/>
</dbReference>
<evidence type="ECO:0000313" key="2">
    <source>
        <dbReference type="EMBL" id="EIM76737.1"/>
    </source>
</evidence>
<dbReference type="AlphaFoldDB" id="I5C4I5"/>
<dbReference type="EMBL" id="AJXZ01000009">
    <property type="protein sequence ID" value="EIM76737.1"/>
    <property type="molecule type" value="Genomic_DNA"/>
</dbReference>
<dbReference type="InterPro" id="IPR003779">
    <property type="entry name" value="CMD-like"/>
</dbReference>
<feature type="domain" description="Carboxymuconolactone decarboxylase-like" evidence="1">
    <location>
        <begin position="14"/>
        <end position="95"/>
    </location>
</feature>
<dbReference type="Gene3D" id="1.20.1290.10">
    <property type="entry name" value="AhpD-like"/>
    <property type="match status" value="1"/>
</dbReference>
<accession>I5C4I5</accession>
<reference evidence="2 3" key="1">
    <citation type="journal article" date="2012" name="J. Bacteriol.">
        <title>Genome Sequence of Nitratireductor aquibiodomus Strain RA22.</title>
        <authorList>
            <person name="Singh A."/>
            <person name="Jangir P.K."/>
            <person name="Kumari C."/>
            <person name="Sharma R."/>
        </authorList>
    </citation>
    <scope>NUCLEOTIDE SEQUENCE [LARGE SCALE GENOMIC DNA]</scope>
    <source>
        <strain evidence="2 3">RA22</strain>
    </source>
</reference>
<keyword evidence="2" id="KW-0560">Oxidoreductase</keyword>
<protein>
    <submittedName>
        <fullName evidence="2">Alkylhydroperoxidase</fullName>
    </submittedName>
</protein>
<keyword evidence="2" id="KW-0575">Peroxidase</keyword>
<proteinExistence type="predicted"/>
<dbReference type="InterPro" id="IPR004675">
    <property type="entry name" value="AhpD_core"/>
</dbReference>
<evidence type="ECO:0000313" key="3">
    <source>
        <dbReference type="Proteomes" id="UP000004622"/>
    </source>
</evidence>
<name>I5C4I5_9HYPH</name>
<organism evidence="2 3">
    <name type="scientific">Nitratireductor aquibiodomus RA22</name>
    <dbReference type="NCBI Taxonomy" id="1189611"/>
    <lineage>
        <taxon>Bacteria</taxon>
        <taxon>Pseudomonadati</taxon>
        <taxon>Pseudomonadota</taxon>
        <taxon>Alphaproteobacteria</taxon>
        <taxon>Hyphomicrobiales</taxon>
        <taxon>Phyllobacteriaceae</taxon>
        <taxon>Nitratireductor</taxon>
    </lineage>
</organism>
<dbReference type="PANTHER" id="PTHR34846:SF10">
    <property type="entry name" value="CYTOPLASMIC PROTEIN"/>
    <property type="match status" value="1"/>
</dbReference>
<dbReference type="Pfam" id="PF02627">
    <property type="entry name" value="CMD"/>
    <property type="match status" value="1"/>
</dbReference>
<evidence type="ECO:0000259" key="1">
    <source>
        <dbReference type="Pfam" id="PF02627"/>
    </source>
</evidence>
<dbReference type="PATRIC" id="fig|1189611.3.peg.970"/>
<dbReference type="PANTHER" id="PTHR34846">
    <property type="entry name" value="4-CARBOXYMUCONOLACTONE DECARBOXYLASE FAMILY PROTEIN (AFU_ORTHOLOGUE AFUA_6G11590)"/>
    <property type="match status" value="1"/>
</dbReference>
<dbReference type="GO" id="GO:0051920">
    <property type="term" value="F:peroxiredoxin activity"/>
    <property type="evidence" value="ECO:0007669"/>
    <property type="project" value="InterPro"/>
</dbReference>
<dbReference type="Proteomes" id="UP000004622">
    <property type="component" value="Unassembled WGS sequence"/>
</dbReference>
<comment type="caution">
    <text evidence="2">The sequence shown here is derived from an EMBL/GenBank/DDBJ whole genome shotgun (WGS) entry which is preliminary data.</text>
</comment>
<dbReference type="NCBIfam" id="TIGR00778">
    <property type="entry name" value="ahpD_dom"/>
    <property type="match status" value="1"/>
</dbReference>
<dbReference type="STRING" id="204799.GCA_001696575_00301"/>
<sequence length="157" mass="17928">MIMQERLNYMKIAPELIGAVLNLKKAVDRSGLDHRLIHLVNLRASQINGCSYCVDMHTREARRDGESEQRVHLVSAWRESPLYTERERAAFAWTERLTNISDGPVEDALYAEMLEQFSEEELVQLSVLVGLINVWNRIAIPFRSVHPVVSDQEIAAA</sequence>
<dbReference type="InterPro" id="IPR029032">
    <property type="entry name" value="AhpD-like"/>
</dbReference>
<gene>
    <name evidence="2" type="ORF">A33O_04725</name>
</gene>